<accession>U6L4E3</accession>
<name>U6L4E3_EIMTE</name>
<protein>
    <submittedName>
        <fullName evidence="2">Uncharacterized protein</fullName>
    </submittedName>
</protein>
<evidence type="ECO:0000313" key="3">
    <source>
        <dbReference type="Proteomes" id="UP000030747"/>
    </source>
</evidence>
<dbReference type="RefSeq" id="XP_013234827.1">
    <property type="nucleotide sequence ID" value="XM_013379373.1"/>
</dbReference>
<organism evidence="2 3">
    <name type="scientific">Eimeria tenella</name>
    <name type="common">Coccidian parasite</name>
    <dbReference type="NCBI Taxonomy" id="5802"/>
    <lineage>
        <taxon>Eukaryota</taxon>
        <taxon>Sar</taxon>
        <taxon>Alveolata</taxon>
        <taxon>Apicomplexa</taxon>
        <taxon>Conoidasida</taxon>
        <taxon>Coccidia</taxon>
        <taxon>Eucoccidiorida</taxon>
        <taxon>Eimeriorina</taxon>
        <taxon>Eimeriidae</taxon>
        <taxon>Eimeria</taxon>
    </lineage>
</organism>
<feature type="region of interest" description="Disordered" evidence="1">
    <location>
        <begin position="174"/>
        <end position="193"/>
    </location>
</feature>
<reference evidence="2" key="1">
    <citation type="submission" date="2013-10" db="EMBL/GenBank/DDBJ databases">
        <title>Genomic analysis of the causative agents of coccidiosis in chickens.</title>
        <authorList>
            <person name="Reid A.J."/>
            <person name="Blake D."/>
            <person name="Billington K."/>
            <person name="Browne H."/>
            <person name="Dunn M."/>
            <person name="Hung S."/>
            <person name="Kawahara F."/>
            <person name="Miranda-Saavedra D."/>
            <person name="Mourier T."/>
            <person name="Nagra H."/>
            <person name="Otto T.D."/>
            <person name="Rawlings N."/>
            <person name="Sanchez A."/>
            <person name="Sanders M."/>
            <person name="Subramaniam C."/>
            <person name="Tay Y."/>
            <person name="Dear P."/>
            <person name="Doerig C."/>
            <person name="Gruber A."/>
            <person name="Parkinson J."/>
            <person name="Shirley M."/>
            <person name="Wan K.L."/>
            <person name="Berriman M."/>
            <person name="Tomley F."/>
            <person name="Pain A."/>
        </authorList>
    </citation>
    <scope>NUCLEOTIDE SEQUENCE [LARGE SCALE GENOMIC DNA]</scope>
    <source>
        <strain evidence="2">Houghton</strain>
    </source>
</reference>
<gene>
    <name evidence="2" type="ORF">ETH_00003375</name>
</gene>
<dbReference type="EMBL" id="HG676513">
    <property type="protein sequence ID" value="CDJ44078.1"/>
    <property type="molecule type" value="Genomic_DNA"/>
</dbReference>
<evidence type="ECO:0000256" key="1">
    <source>
        <dbReference type="SAM" id="MobiDB-lite"/>
    </source>
</evidence>
<dbReference type="GeneID" id="25249888"/>
<dbReference type="VEuPathDB" id="ToxoDB:ETH_00003375"/>
<proteinExistence type="predicted"/>
<dbReference type="AlphaFoldDB" id="U6L4E3"/>
<reference evidence="2" key="2">
    <citation type="submission" date="2013-10" db="EMBL/GenBank/DDBJ databases">
        <authorList>
            <person name="Aslett M."/>
        </authorList>
    </citation>
    <scope>NUCLEOTIDE SEQUENCE [LARGE SCALE GENOMIC DNA]</scope>
    <source>
        <strain evidence="2">Houghton</strain>
    </source>
</reference>
<keyword evidence="3" id="KW-1185">Reference proteome</keyword>
<dbReference type="VEuPathDB" id="ToxoDB:ETH2_1150700"/>
<evidence type="ECO:0000313" key="2">
    <source>
        <dbReference type="EMBL" id="CDJ44078.1"/>
    </source>
</evidence>
<dbReference type="Proteomes" id="UP000030747">
    <property type="component" value="Unassembled WGS sequence"/>
</dbReference>
<sequence>MSPAAAAAAAAAAGSAEASPAAAAAVAAAAPGAQSSSSSPPAAAAAPAAAANTAAAAAAAAAEPLPRSARPVYLHIVSYKELSYKPLEDPVAAVAASPRSDSLLLLQQALREAALDAAAAAEPVFVSFSAAAPLEGQYEGDALIAKLQELLLYVHLELSNSIVSVEICRHNPPPEGYSFEQQQGSSSSSSSSSTKRTIQILYNGQPLEELIEYEIPEKEVEVYTAAKLDWQFQMACDGTFDPVN</sequence>